<dbReference type="AlphaFoldDB" id="A0A2A5JJJ7"/>
<feature type="non-terminal residue" evidence="2">
    <location>
        <position position="120"/>
    </location>
</feature>
<dbReference type="RefSeq" id="WP_143484372.1">
    <property type="nucleotide sequence ID" value="NZ_NKHF01000114.1"/>
</dbReference>
<dbReference type="InterPro" id="IPR020845">
    <property type="entry name" value="AMP-binding_CS"/>
</dbReference>
<evidence type="ECO:0000313" key="2">
    <source>
        <dbReference type="EMBL" id="PCK29618.1"/>
    </source>
</evidence>
<dbReference type="PRINTS" id="PR00154">
    <property type="entry name" value="AMPBINDING"/>
</dbReference>
<proteinExistence type="predicted"/>
<dbReference type="PROSITE" id="PS00455">
    <property type="entry name" value="AMP_BINDING"/>
    <property type="match status" value="1"/>
</dbReference>
<feature type="domain" description="AMP-dependent synthetase/ligase" evidence="1">
    <location>
        <begin position="7"/>
        <end position="115"/>
    </location>
</feature>
<dbReference type="Proteomes" id="UP000228621">
    <property type="component" value="Unassembled WGS sequence"/>
</dbReference>
<feature type="non-terminal residue" evidence="2">
    <location>
        <position position="1"/>
    </location>
</feature>
<dbReference type="InterPro" id="IPR000873">
    <property type="entry name" value="AMP-dep_synth/lig_dom"/>
</dbReference>
<dbReference type="PANTHER" id="PTHR45527">
    <property type="entry name" value="NONRIBOSOMAL PEPTIDE SYNTHETASE"/>
    <property type="match status" value="1"/>
</dbReference>
<gene>
    <name evidence="2" type="ORF">CEX98_21865</name>
</gene>
<dbReference type="Gene3D" id="3.40.50.980">
    <property type="match status" value="2"/>
</dbReference>
<dbReference type="GO" id="GO:0031177">
    <property type="term" value="F:phosphopantetheine binding"/>
    <property type="evidence" value="ECO:0007669"/>
    <property type="project" value="TreeGrafter"/>
</dbReference>
<dbReference type="EMBL" id="NKHF01000114">
    <property type="protein sequence ID" value="PCK29618.1"/>
    <property type="molecule type" value="Genomic_DNA"/>
</dbReference>
<sequence length="120" mass="12940">ENLVRPTALANLAYIIYTSGTTGQPKGVMLTQHNVLYYLHALTRQLGDKYRNVDFSSNYCFDLSVTTTLCPLLAGQTVCVYEGDILDAAAFRAHLSAANVGFVKTTPSLAMALLPGSDAH</sequence>
<accession>A0A2A5JJJ7</accession>
<dbReference type="GO" id="GO:0043041">
    <property type="term" value="P:amino acid activation for nonribosomal peptide biosynthetic process"/>
    <property type="evidence" value="ECO:0007669"/>
    <property type="project" value="TreeGrafter"/>
</dbReference>
<dbReference type="PANTHER" id="PTHR45527:SF1">
    <property type="entry name" value="FATTY ACID SYNTHASE"/>
    <property type="match status" value="1"/>
</dbReference>
<evidence type="ECO:0000259" key="1">
    <source>
        <dbReference type="Pfam" id="PF00501"/>
    </source>
</evidence>
<dbReference type="GO" id="GO:0044550">
    <property type="term" value="P:secondary metabolite biosynthetic process"/>
    <property type="evidence" value="ECO:0007669"/>
    <property type="project" value="TreeGrafter"/>
</dbReference>
<dbReference type="GO" id="GO:0005737">
    <property type="term" value="C:cytoplasm"/>
    <property type="evidence" value="ECO:0007669"/>
    <property type="project" value="TreeGrafter"/>
</dbReference>
<dbReference type="InterPro" id="IPR020459">
    <property type="entry name" value="AMP-binding"/>
</dbReference>
<reference evidence="3" key="1">
    <citation type="journal article" date="2019" name="Genome Announc.">
        <title>Draft Genome Sequence of Pseudoalteromonas piscicida Strain 36Y ROTHPW, an Hypersaline Seawater Isolate from the South Coast of Sonora, Mexico.</title>
        <authorList>
            <person name="Sanchez-Diaz R."/>
            <person name="Molina-Garza Z.J."/>
            <person name="Cruz-Suarez L.E."/>
            <person name="Selvin J."/>
            <person name="Kiran G.S."/>
            <person name="Ibarra-Gamez J.C."/>
            <person name="Gomez-Gil B."/>
            <person name="Galaviz-Silva L."/>
        </authorList>
    </citation>
    <scope>NUCLEOTIDE SEQUENCE [LARGE SCALE GENOMIC DNA]</scope>
    <source>
        <strain evidence="3">36Y_RITHPW</strain>
    </source>
</reference>
<keyword evidence="3" id="KW-1185">Reference proteome</keyword>
<organism evidence="2 3">
    <name type="scientific">Pseudoalteromonas piscicida</name>
    <dbReference type="NCBI Taxonomy" id="43662"/>
    <lineage>
        <taxon>Bacteria</taxon>
        <taxon>Pseudomonadati</taxon>
        <taxon>Pseudomonadota</taxon>
        <taxon>Gammaproteobacteria</taxon>
        <taxon>Alteromonadales</taxon>
        <taxon>Pseudoalteromonadaceae</taxon>
        <taxon>Pseudoalteromonas</taxon>
    </lineage>
</organism>
<protein>
    <recommendedName>
        <fullName evidence="1">AMP-dependent synthetase/ligase domain-containing protein</fullName>
    </recommendedName>
</protein>
<dbReference type="OrthoDB" id="9803968at2"/>
<comment type="caution">
    <text evidence="2">The sequence shown here is derived from an EMBL/GenBank/DDBJ whole genome shotgun (WGS) entry which is preliminary data.</text>
</comment>
<evidence type="ECO:0000313" key="3">
    <source>
        <dbReference type="Proteomes" id="UP000228621"/>
    </source>
</evidence>
<dbReference type="SUPFAM" id="SSF56801">
    <property type="entry name" value="Acetyl-CoA synthetase-like"/>
    <property type="match status" value="1"/>
</dbReference>
<name>A0A2A5JJJ7_PSEO7</name>
<dbReference type="Pfam" id="PF00501">
    <property type="entry name" value="AMP-binding"/>
    <property type="match status" value="1"/>
</dbReference>